<reference evidence="2 3" key="1">
    <citation type="submission" date="2021-03" db="EMBL/GenBank/DDBJ databases">
        <title>Antimicrobial resistance genes in bacteria isolated from Japanese honey, and their potential for conferring macrolide and lincosamide resistance in the American foulbrood pathogen Paenibacillus larvae.</title>
        <authorList>
            <person name="Okamoto M."/>
            <person name="Kumagai M."/>
            <person name="Kanamori H."/>
            <person name="Takamatsu D."/>
        </authorList>
    </citation>
    <scope>NUCLEOTIDE SEQUENCE [LARGE SCALE GENOMIC DNA]</scope>
    <source>
        <strain evidence="2 3">J21TS7</strain>
    </source>
</reference>
<evidence type="ECO:0000313" key="3">
    <source>
        <dbReference type="Proteomes" id="UP000676601"/>
    </source>
</evidence>
<evidence type="ECO:0000313" key="2">
    <source>
        <dbReference type="EMBL" id="GIO57924.1"/>
    </source>
</evidence>
<keyword evidence="3" id="KW-1185">Reference proteome</keyword>
<feature type="region of interest" description="Disordered" evidence="1">
    <location>
        <begin position="158"/>
        <end position="179"/>
    </location>
</feature>
<dbReference type="EMBL" id="BORU01000005">
    <property type="protein sequence ID" value="GIO57924.1"/>
    <property type="molecule type" value="Genomic_DNA"/>
</dbReference>
<dbReference type="Proteomes" id="UP000676601">
    <property type="component" value="Unassembled WGS sequence"/>
</dbReference>
<name>A0ABQ4LN28_9BACL</name>
<dbReference type="RefSeq" id="WP_212985946.1">
    <property type="nucleotide sequence ID" value="NZ_BORU01000005.1"/>
</dbReference>
<proteinExistence type="predicted"/>
<protein>
    <submittedName>
        <fullName evidence="2">Uncharacterized protein</fullName>
    </submittedName>
</protein>
<organism evidence="2 3">
    <name type="scientific">Paenibacillus cineris</name>
    <dbReference type="NCBI Taxonomy" id="237530"/>
    <lineage>
        <taxon>Bacteria</taxon>
        <taxon>Bacillati</taxon>
        <taxon>Bacillota</taxon>
        <taxon>Bacilli</taxon>
        <taxon>Bacillales</taxon>
        <taxon>Paenibacillaceae</taxon>
        <taxon>Paenibacillus</taxon>
    </lineage>
</organism>
<comment type="caution">
    <text evidence="2">The sequence shown here is derived from an EMBL/GenBank/DDBJ whole genome shotgun (WGS) entry which is preliminary data.</text>
</comment>
<evidence type="ECO:0000256" key="1">
    <source>
        <dbReference type="SAM" id="MobiDB-lite"/>
    </source>
</evidence>
<accession>A0ABQ4LN28</accession>
<gene>
    <name evidence="2" type="ORF">J21TS7_62420</name>
</gene>
<sequence length="179" mass="20322">MKIEKVPVDLNGVTRHLVYDLNAHYDLEKMYGSPSKLIEEIKKESTGSIPYILQVGLAHEEDIPIEALDLLVNLGNVKYLTYKILQALTAEMPDTSKYKSIQSQHQPPSGDSDGGWPWDWMYYIGTVQLGMSEAVFWRSTPKKLFALWEIHKKYNGIGAPGEQQQANPDTPPAWVDQYI</sequence>